<dbReference type="Proteomes" id="UP000027336">
    <property type="component" value="Unassembled WGS sequence"/>
</dbReference>
<sequence length="283" mass="31840">MIPFRYSIQRSIILVFLACTSFLYLIITLNDIAYSQISFPHLTGHVNDTAHLLDHTTIKNLTTKLSALEEQTGDQIVIVTVPTLSGIDIETYSNLLFRKWALGQKKMNNGVLLVIAPNEREVRIEVGYGLEGELTDAVSSVIINNFILPNFRNKNYQQGIIEAINAITKIIIENDSDFISRIKEKAKAVEIQRKQEKQEEMIFNTIIFLIFFIVIGLPILAMIFGQKVGPQKYRWMGIIFTLWFINLSIDGKRSDNIFRRHSNRGGFKGGGGSSGGGGASGRW</sequence>
<dbReference type="Gene3D" id="3.10.310.50">
    <property type="match status" value="1"/>
</dbReference>
<keyword evidence="1" id="KW-1133">Transmembrane helix</keyword>
<dbReference type="AlphaFoldDB" id="E6YLP5"/>
<keyword evidence="5" id="KW-1185">Reference proteome</keyword>
<feature type="transmembrane region" description="Helical" evidence="1">
    <location>
        <begin position="201"/>
        <end position="221"/>
    </location>
</feature>
<evidence type="ECO:0000256" key="1">
    <source>
        <dbReference type="SAM" id="Phobius"/>
    </source>
</evidence>
<feature type="transmembrane region" description="Helical" evidence="1">
    <location>
        <begin position="12"/>
        <end position="29"/>
    </location>
</feature>
<reference evidence="3" key="1">
    <citation type="journal article" date="2011" name="PLoS Genet.">
        <title>Parallel evolution of a type IV secretion system in radiating lineages of the host-restricted bacterial pathogen Bartonella.</title>
        <authorList>
            <person name="Engel P."/>
            <person name="Salzburger W."/>
            <person name="Liesch M."/>
            <person name="Chang C.C."/>
            <person name="Maruyama S."/>
            <person name="Lanz C."/>
            <person name="Calteau A."/>
            <person name="Lajus A."/>
            <person name="Medigue C."/>
            <person name="Schuster S.C."/>
            <person name="Dehio C."/>
        </authorList>
    </citation>
    <scope>NUCLEOTIDE SEQUENCE</scope>
    <source>
        <strain evidence="3">ATCC BAA-1498</strain>
    </source>
</reference>
<keyword evidence="1" id="KW-0812">Transmembrane</keyword>
<dbReference type="RefSeq" id="WP_035005781.1">
    <property type="nucleotide sequence ID" value="NZ_KL407337.1"/>
</dbReference>
<feature type="transmembrane region" description="Helical" evidence="1">
    <location>
        <begin position="233"/>
        <end position="249"/>
    </location>
</feature>
<dbReference type="eggNOG" id="COG1512">
    <property type="taxonomic scope" value="Bacteria"/>
</dbReference>
<evidence type="ECO:0000313" key="3">
    <source>
        <dbReference type="EMBL" id="CBI77797.1"/>
    </source>
</evidence>
<dbReference type="InterPro" id="IPR007621">
    <property type="entry name" value="TPM_dom"/>
</dbReference>
<reference evidence="4 5" key="2">
    <citation type="submission" date="2012-04" db="EMBL/GenBank/DDBJ databases">
        <title>The Genome Sequence of Bartonella rochalimae BMGH.</title>
        <authorList>
            <consortium name="The Broad Institute Genome Sequencing Platform"/>
            <consortium name="The Broad Institute Genome Sequencing Center for Infectious Disease"/>
            <person name="Feldgarden M."/>
            <person name="Kirby J."/>
            <person name="Kosoy M."/>
            <person name="Birtles R."/>
            <person name="Probert W.S."/>
            <person name="Chiaraviglio L."/>
            <person name="Walker B."/>
            <person name="Young S.K."/>
            <person name="Zeng Q."/>
            <person name="Gargeya S."/>
            <person name="Fitzgerald M."/>
            <person name="Haas B."/>
            <person name="Abouelleil A."/>
            <person name="Alvarado L."/>
            <person name="Arachchi H.M."/>
            <person name="Berlin A.M."/>
            <person name="Chapman S.B."/>
            <person name="Goldberg J."/>
            <person name="Griggs A."/>
            <person name="Gujja S."/>
            <person name="Hansen M."/>
            <person name="Howarth C."/>
            <person name="Imamovic A."/>
            <person name="Larimer J."/>
            <person name="McCowen C."/>
            <person name="Montmayeur A."/>
            <person name="Murphy C."/>
            <person name="Neiman D."/>
            <person name="Pearson M."/>
            <person name="Priest M."/>
            <person name="Roberts A."/>
            <person name="Saif S."/>
            <person name="Shea T."/>
            <person name="Sisk P."/>
            <person name="Sykes S."/>
            <person name="Wortman J."/>
            <person name="Nusbaum C."/>
            <person name="Birren B."/>
        </authorList>
    </citation>
    <scope>NUCLEOTIDE SEQUENCE [LARGE SCALE GENOMIC DNA]</scope>
    <source>
        <strain evidence="4 5">ATCC BAA-1498</strain>
    </source>
</reference>
<dbReference type="EMBL" id="AHPK01000002">
    <property type="protein sequence ID" value="KEC56790.1"/>
    <property type="molecule type" value="Genomic_DNA"/>
</dbReference>
<evidence type="ECO:0000313" key="4">
    <source>
        <dbReference type="EMBL" id="KEC56790.1"/>
    </source>
</evidence>
<accession>E6YLP5</accession>
<dbReference type="EMBL" id="FN645459">
    <property type="protein sequence ID" value="CBI77797.1"/>
    <property type="molecule type" value="Genomic_DNA"/>
</dbReference>
<protein>
    <recommendedName>
        <fullName evidence="2">TPM domain-containing protein</fullName>
    </recommendedName>
</protein>
<evidence type="ECO:0000259" key="2">
    <source>
        <dbReference type="Pfam" id="PF04536"/>
    </source>
</evidence>
<organism evidence="3">
    <name type="scientific">Bartonella rochalimae ATCC BAA-1498</name>
    <dbReference type="NCBI Taxonomy" id="685782"/>
    <lineage>
        <taxon>Bacteria</taxon>
        <taxon>Pseudomonadati</taxon>
        <taxon>Pseudomonadota</taxon>
        <taxon>Alphaproteobacteria</taxon>
        <taxon>Hyphomicrobiales</taxon>
        <taxon>Bartonellaceae</taxon>
        <taxon>Bartonella</taxon>
    </lineage>
</organism>
<name>E6YLP5_9HYPH</name>
<dbReference type="Pfam" id="PF04536">
    <property type="entry name" value="TPM_phosphatase"/>
    <property type="match status" value="1"/>
</dbReference>
<dbReference type="PANTHER" id="PTHR30373:SF2">
    <property type="entry name" value="UPF0603 PROTEIN YGCG"/>
    <property type="match status" value="1"/>
</dbReference>
<dbReference type="OrthoDB" id="9810918at2"/>
<gene>
    <name evidence="3" type="ORF">BARRO_50146</name>
    <name evidence="4" type="ORF">O99_00212</name>
</gene>
<feature type="domain" description="TPM" evidence="2">
    <location>
        <begin position="46"/>
        <end position="169"/>
    </location>
</feature>
<evidence type="ECO:0000313" key="5">
    <source>
        <dbReference type="Proteomes" id="UP000027336"/>
    </source>
</evidence>
<dbReference type="HOGENOM" id="CLU_035211_1_2_5"/>
<dbReference type="PATRIC" id="fig|685782.3.peg.219"/>
<dbReference type="PANTHER" id="PTHR30373">
    <property type="entry name" value="UPF0603 PROTEIN YGCG"/>
    <property type="match status" value="1"/>
</dbReference>
<proteinExistence type="predicted"/>
<keyword evidence="1" id="KW-0472">Membrane</keyword>